<dbReference type="AlphaFoldDB" id="B9FWL3"/>
<sequence length="166" mass="18595">MEMVKKAKTNYAHEHAAINHDYRVSVNRAKNKMHEEALKNTIRLMNIFATILADTHITSAETPKKRVYDMGVCEHAHHDHVKLPVLEASMIEILPSAMHAYDSSLGGVKLGSTVSFAHLTMLRYLSCGKCSSLNSDHSSQAPMSLNFRDSNAGKTLETGWESSRRW</sequence>
<protein>
    <submittedName>
        <fullName evidence="1">Uncharacterized protein</fullName>
    </submittedName>
</protein>
<reference evidence="1" key="1">
    <citation type="journal article" date="2005" name="PLoS Biol.">
        <title>The genomes of Oryza sativa: a history of duplications.</title>
        <authorList>
            <person name="Yu J."/>
            <person name="Wang J."/>
            <person name="Lin W."/>
            <person name="Li S."/>
            <person name="Li H."/>
            <person name="Zhou J."/>
            <person name="Ni P."/>
            <person name="Dong W."/>
            <person name="Hu S."/>
            <person name="Zeng C."/>
            <person name="Zhang J."/>
            <person name="Zhang Y."/>
            <person name="Li R."/>
            <person name="Xu Z."/>
            <person name="Li S."/>
            <person name="Li X."/>
            <person name="Zheng H."/>
            <person name="Cong L."/>
            <person name="Lin L."/>
            <person name="Yin J."/>
            <person name="Geng J."/>
            <person name="Li G."/>
            <person name="Shi J."/>
            <person name="Liu J."/>
            <person name="Lv H."/>
            <person name="Li J."/>
            <person name="Wang J."/>
            <person name="Deng Y."/>
            <person name="Ran L."/>
            <person name="Shi X."/>
            <person name="Wang X."/>
            <person name="Wu Q."/>
            <person name="Li C."/>
            <person name="Ren X."/>
            <person name="Wang J."/>
            <person name="Wang X."/>
            <person name="Li D."/>
            <person name="Liu D."/>
            <person name="Zhang X."/>
            <person name="Ji Z."/>
            <person name="Zhao W."/>
            <person name="Sun Y."/>
            <person name="Zhang Z."/>
            <person name="Bao J."/>
            <person name="Han Y."/>
            <person name="Dong L."/>
            <person name="Ji J."/>
            <person name="Chen P."/>
            <person name="Wu S."/>
            <person name="Liu J."/>
            <person name="Xiao Y."/>
            <person name="Bu D."/>
            <person name="Tan J."/>
            <person name="Yang L."/>
            <person name="Ye C."/>
            <person name="Zhang J."/>
            <person name="Xu J."/>
            <person name="Zhou Y."/>
            <person name="Yu Y."/>
            <person name="Zhang B."/>
            <person name="Zhuang S."/>
            <person name="Wei H."/>
            <person name="Liu B."/>
            <person name="Lei M."/>
            <person name="Yu H."/>
            <person name="Li Y."/>
            <person name="Xu H."/>
            <person name="Wei S."/>
            <person name="He X."/>
            <person name="Fang L."/>
            <person name="Zhang Z."/>
            <person name="Zhang Y."/>
            <person name="Huang X."/>
            <person name="Su Z."/>
            <person name="Tong W."/>
            <person name="Li J."/>
            <person name="Tong Z."/>
            <person name="Li S."/>
            <person name="Ye J."/>
            <person name="Wang L."/>
            <person name="Fang L."/>
            <person name="Lei T."/>
            <person name="Chen C."/>
            <person name="Chen H."/>
            <person name="Xu Z."/>
            <person name="Li H."/>
            <person name="Huang H."/>
            <person name="Zhang F."/>
            <person name="Xu H."/>
            <person name="Li N."/>
            <person name="Zhao C."/>
            <person name="Li S."/>
            <person name="Dong L."/>
            <person name="Huang Y."/>
            <person name="Li L."/>
            <person name="Xi Y."/>
            <person name="Qi Q."/>
            <person name="Li W."/>
            <person name="Zhang B."/>
            <person name="Hu W."/>
            <person name="Zhang Y."/>
            <person name="Tian X."/>
            <person name="Jiao Y."/>
            <person name="Liang X."/>
            <person name="Jin J."/>
            <person name="Gao L."/>
            <person name="Zheng W."/>
            <person name="Hao B."/>
            <person name="Liu S."/>
            <person name="Wang W."/>
            <person name="Yuan L."/>
            <person name="Cao M."/>
            <person name="McDermott J."/>
            <person name="Samudrala R."/>
            <person name="Wang J."/>
            <person name="Wong G.K."/>
            <person name="Yang H."/>
        </authorList>
    </citation>
    <scope>NUCLEOTIDE SEQUENCE [LARGE SCALE GENOMIC DNA]</scope>
</reference>
<gene>
    <name evidence="1" type="ORF">OsJ_23819</name>
</gene>
<proteinExistence type="predicted"/>
<name>B9FWL3_ORYSJ</name>
<organism evidence="1">
    <name type="scientific">Oryza sativa subsp. japonica</name>
    <name type="common">Rice</name>
    <dbReference type="NCBI Taxonomy" id="39947"/>
    <lineage>
        <taxon>Eukaryota</taxon>
        <taxon>Viridiplantae</taxon>
        <taxon>Streptophyta</taxon>
        <taxon>Embryophyta</taxon>
        <taxon>Tracheophyta</taxon>
        <taxon>Spermatophyta</taxon>
        <taxon>Magnoliopsida</taxon>
        <taxon>Liliopsida</taxon>
        <taxon>Poales</taxon>
        <taxon>Poaceae</taxon>
        <taxon>BOP clade</taxon>
        <taxon>Oryzoideae</taxon>
        <taxon>Oryzeae</taxon>
        <taxon>Oryzinae</taxon>
        <taxon>Oryza</taxon>
        <taxon>Oryza sativa</taxon>
    </lineage>
</organism>
<reference evidence="1" key="2">
    <citation type="submission" date="2008-12" db="EMBL/GenBank/DDBJ databases">
        <title>Improved gene annotation of the rice (Oryza sativa) genomes.</title>
        <authorList>
            <person name="Wang J."/>
            <person name="Li R."/>
            <person name="Fan W."/>
            <person name="Huang Q."/>
            <person name="Zhang J."/>
            <person name="Zhou Y."/>
            <person name="Hu Y."/>
            <person name="Zi S."/>
            <person name="Li J."/>
            <person name="Ni P."/>
            <person name="Zheng H."/>
            <person name="Zhang Y."/>
            <person name="Zhao M."/>
            <person name="Hao Q."/>
            <person name="McDermott J."/>
            <person name="Samudrala R."/>
            <person name="Kristiansen K."/>
            <person name="Wong G.K.-S."/>
        </authorList>
    </citation>
    <scope>NUCLEOTIDE SEQUENCE</scope>
</reference>
<dbReference type="EMBL" id="CM000144">
    <property type="protein sequence ID" value="EEE66950.1"/>
    <property type="molecule type" value="Genomic_DNA"/>
</dbReference>
<dbReference type="Proteomes" id="UP000007752">
    <property type="component" value="Chromosome 7"/>
</dbReference>
<accession>B9FWL3</accession>
<evidence type="ECO:0000313" key="1">
    <source>
        <dbReference type="EMBL" id="EEE66950.1"/>
    </source>
</evidence>